<comment type="caution">
    <text evidence="1">The sequence shown here is derived from an EMBL/GenBank/DDBJ whole genome shotgun (WGS) entry which is preliminary data.</text>
</comment>
<protein>
    <submittedName>
        <fullName evidence="1">Uncharacterized protein</fullName>
    </submittedName>
</protein>
<organism evidence="1 2">
    <name type="scientific">Neorhizobium turbinariae</name>
    <dbReference type="NCBI Taxonomy" id="2937795"/>
    <lineage>
        <taxon>Bacteria</taxon>
        <taxon>Pseudomonadati</taxon>
        <taxon>Pseudomonadota</taxon>
        <taxon>Alphaproteobacteria</taxon>
        <taxon>Hyphomicrobiales</taxon>
        <taxon>Rhizobiaceae</taxon>
        <taxon>Rhizobium/Agrobacterium group</taxon>
        <taxon>Neorhizobium</taxon>
    </lineage>
</organism>
<sequence>MLSRFIGTWRFSNNNLEDTGTFADGVFPLTIAEQHAAEKEQSLRSSYGRDYSTAAKLETAPPAYA</sequence>
<evidence type="ECO:0000313" key="2">
    <source>
        <dbReference type="Proteomes" id="UP001202827"/>
    </source>
</evidence>
<dbReference type="Proteomes" id="UP001202827">
    <property type="component" value="Unassembled WGS sequence"/>
</dbReference>
<proteinExistence type="predicted"/>
<keyword evidence="2" id="KW-1185">Reference proteome</keyword>
<name>A0ABT0ISR6_9HYPH</name>
<evidence type="ECO:0000313" key="1">
    <source>
        <dbReference type="EMBL" id="MCK8780921.1"/>
    </source>
</evidence>
<dbReference type="RefSeq" id="WP_248683498.1">
    <property type="nucleotide sequence ID" value="NZ_JALPRY010000014.1"/>
</dbReference>
<accession>A0ABT0ISR6</accession>
<gene>
    <name evidence="1" type="ORF">M0654_13100</name>
</gene>
<reference evidence="1 2" key="1">
    <citation type="submission" date="2022-04" db="EMBL/GenBank/DDBJ databases">
        <title>Rhizobium coralii sp. nov., isolated from coral Turbinaria peltata.</title>
        <authorList>
            <person name="Sun H."/>
        </authorList>
    </citation>
    <scope>NUCLEOTIDE SEQUENCE [LARGE SCALE GENOMIC DNA]</scope>
    <source>
        <strain evidence="1 2">NTR19</strain>
    </source>
</reference>
<dbReference type="EMBL" id="JALPRY010000014">
    <property type="protein sequence ID" value="MCK8780921.1"/>
    <property type="molecule type" value="Genomic_DNA"/>
</dbReference>